<gene>
    <name evidence="2" type="ORF">CTLFYP3_01263</name>
</gene>
<feature type="compositionally biased region" description="Basic and acidic residues" evidence="1">
    <location>
        <begin position="11"/>
        <end position="42"/>
    </location>
</feature>
<dbReference type="RefSeq" id="WP_421755478.1">
    <property type="nucleotide sequence ID" value="NZ_CACRTO010000013.1"/>
</dbReference>
<evidence type="ECO:0000313" key="2">
    <source>
        <dbReference type="EMBL" id="VYU01839.1"/>
    </source>
</evidence>
<feature type="region of interest" description="Disordered" evidence="1">
    <location>
        <begin position="1"/>
        <end position="42"/>
    </location>
</feature>
<protein>
    <submittedName>
        <fullName evidence="2">Uncharacterized protein</fullName>
    </submittedName>
</protein>
<name>A0A6N3BH27_9CLOT</name>
<reference evidence="2" key="1">
    <citation type="submission" date="2019-11" db="EMBL/GenBank/DDBJ databases">
        <authorList>
            <person name="Feng L."/>
        </authorList>
    </citation>
    <scope>NUCLEOTIDE SEQUENCE</scope>
    <source>
        <strain evidence="2">CTertiumLFYP3</strain>
    </source>
</reference>
<proteinExistence type="predicted"/>
<sequence length="42" mass="4947">MKKNSINPLQKGERRQRLNKKQDNVGNDKNKSEYKDFDGNPL</sequence>
<dbReference type="AlphaFoldDB" id="A0A6N3BH27"/>
<dbReference type="NCBIfam" id="NF040919">
    <property type="entry name" value="Clostri_philic"/>
    <property type="match status" value="1"/>
</dbReference>
<organism evidence="2">
    <name type="scientific">Clostridium tertium</name>
    <dbReference type="NCBI Taxonomy" id="1559"/>
    <lineage>
        <taxon>Bacteria</taxon>
        <taxon>Bacillati</taxon>
        <taxon>Bacillota</taxon>
        <taxon>Clostridia</taxon>
        <taxon>Eubacteriales</taxon>
        <taxon>Clostridiaceae</taxon>
        <taxon>Clostridium</taxon>
    </lineage>
</organism>
<dbReference type="EMBL" id="CACRTO010000013">
    <property type="protein sequence ID" value="VYU01839.1"/>
    <property type="molecule type" value="Genomic_DNA"/>
</dbReference>
<accession>A0A6N3BH27</accession>
<evidence type="ECO:0000256" key="1">
    <source>
        <dbReference type="SAM" id="MobiDB-lite"/>
    </source>
</evidence>